<evidence type="ECO:0000256" key="4">
    <source>
        <dbReference type="ARBA" id="ARBA00023136"/>
    </source>
</evidence>
<dbReference type="RefSeq" id="WP_160615811.1">
    <property type="nucleotide sequence ID" value="NZ_WTYR01000001.1"/>
</dbReference>
<organism evidence="6 7">
    <name type="scientific">Alteriqipengyuania halimionae</name>
    <dbReference type="NCBI Taxonomy" id="1926630"/>
    <lineage>
        <taxon>Bacteria</taxon>
        <taxon>Pseudomonadati</taxon>
        <taxon>Pseudomonadota</taxon>
        <taxon>Alphaproteobacteria</taxon>
        <taxon>Sphingomonadales</taxon>
        <taxon>Erythrobacteraceae</taxon>
        <taxon>Alteriqipengyuania</taxon>
    </lineage>
</organism>
<keyword evidence="1 5" id="KW-1003">Cell membrane</keyword>
<evidence type="ECO:0000313" key="7">
    <source>
        <dbReference type="Proteomes" id="UP000429229"/>
    </source>
</evidence>
<dbReference type="GO" id="GO:0005886">
    <property type="term" value="C:plasma membrane"/>
    <property type="evidence" value="ECO:0007669"/>
    <property type="project" value="UniProtKB-SubCell"/>
</dbReference>
<keyword evidence="5" id="KW-0997">Cell inner membrane</keyword>
<comment type="subcellular location">
    <subcellularLocation>
        <location evidence="5">Cell inner membrane</location>
        <topology evidence="5">Multi-pass membrane protein</topology>
    </subcellularLocation>
</comment>
<dbReference type="AlphaFoldDB" id="A0A6I4TZA5"/>
<feature type="transmembrane region" description="Helical" evidence="5">
    <location>
        <begin position="47"/>
        <end position="66"/>
    </location>
</feature>
<evidence type="ECO:0000256" key="1">
    <source>
        <dbReference type="ARBA" id="ARBA00022475"/>
    </source>
</evidence>
<feature type="transmembrane region" description="Helical" evidence="5">
    <location>
        <begin position="178"/>
        <end position="197"/>
    </location>
</feature>
<feature type="transmembrane region" description="Helical" evidence="5">
    <location>
        <begin position="107"/>
        <end position="127"/>
    </location>
</feature>
<gene>
    <name evidence="5" type="primary">yciB</name>
    <name evidence="6" type="ORF">GRI68_03185</name>
</gene>
<dbReference type="Pfam" id="PF04279">
    <property type="entry name" value="IspA"/>
    <property type="match status" value="1"/>
</dbReference>
<reference evidence="6 7" key="1">
    <citation type="submission" date="2019-12" db="EMBL/GenBank/DDBJ databases">
        <title>Genomic-based taxomic classification of the family Erythrobacteraceae.</title>
        <authorList>
            <person name="Xu L."/>
        </authorList>
    </citation>
    <scope>NUCLEOTIDE SEQUENCE [LARGE SCALE GENOMIC DNA]</scope>
    <source>
        <strain evidence="6 7">LMG 29519</strain>
    </source>
</reference>
<protein>
    <recommendedName>
        <fullName evidence="5">Inner membrane-spanning protein YciB</fullName>
    </recommendedName>
</protein>
<comment type="function">
    <text evidence="5">Plays a role in cell envelope biogenesis, maintenance of cell envelope integrity and membrane homeostasis.</text>
</comment>
<dbReference type="Proteomes" id="UP000429229">
    <property type="component" value="Unassembled WGS sequence"/>
</dbReference>
<evidence type="ECO:0000256" key="5">
    <source>
        <dbReference type="HAMAP-Rule" id="MF_00189"/>
    </source>
</evidence>
<accession>A0A6I4TZA5</accession>
<keyword evidence="2 5" id="KW-0812">Transmembrane</keyword>
<dbReference type="EMBL" id="WTYR01000001">
    <property type="protein sequence ID" value="MXP09179.1"/>
    <property type="molecule type" value="Genomic_DNA"/>
</dbReference>
<dbReference type="HAMAP" id="MF_00189">
    <property type="entry name" value="YciB"/>
    <property type="match status" value="1"/>
</dbReference>
<sequence length="216" mass="24041">MEHEPRIDPKAKSGWANLLVDYGPILVFFLTYKYFAPDEPNPIQNVAAVVWGTGAFMIAAVAALLYSKLKLGKVSPMLKLSTALIMFFGGLTVILRDPVFVQLKPTLIYAGFGIALLVGVWRGHSLLRYLLEAAFEGLDAEGWRKLSLRWGVFFLALAGLNEFMRLAFDFETWLGSKLWLFLPATFLFTFAQIPMLLRHGLAVEGEAVSDQPPTGE</sequence>
<feature type="transmembrane region" description="Helical" evidence="5">
    <location>
        <begin position="148"/>
        <end position="166"/>
    </location>
</feature>
<dbReference type="PANTHER" id="PTHR36917:SF1">
    <property type="entry name" value="INNER MEMBRANE-SPANNING PROTEIN YCIB"/>
    <property type="match status" value="1"/>
</dbReference>
<evidence type="ECO:0000256" key="2">
    <source>
        <dbReference type="ARBA" id="ARBA00022692"/>
    </source>
</evidence>
<proteinExistence type="inferred from homology"/>
<name>A0A6I4TZA5_9SPHN</name>
<evidence type="ECO:0000256" key="3">
    <source>
        <dbReference type="ARBA" id="ARBA00022989"/>
    </source>
</evidence>
<dbReference type="OrthoDB" id="9788219at2"/>
<comment type="similarity">
    <text evidence="5">Belongs to the YciB family.</text>
</comment>
<comment type="caution">
    <text evidence="6">The sequence shown here is derived from an EMBL/GenBank/DDBJ whole genome shotgun (WGS) entry which is preliminary data.</text>
</comment>
<dbReference type="InterPro" id="IPR006008">
    <property type="entry name" value="YciB"/>
</dbReference>
<evidence type="ECO:0000313" key="6">
    <source>
        <dbReference type="EMBL" id="MXP09179.1"/>
    </source>
</evidence>
<keyword evidence="7" id="KW-1185">Reference proteome</keyword>
<keyword evidence="4 5" id="KW-0472">Membrane</keyword>
<keyword evidence="3 5" id="KW-1133">Transmembrane helix</keyword>
<feature type="transmembrane region" description="Helical" evidence="5">
    <location>
        <begin position="78"/>
        <end position="95"/>
    </location>
</feature>
<feature type="transmembrane region" description="Helical" evidence="5">
    <location>
        <begin position="15"/>
        <end position="35"/>
    </location>
</feature>
<dbReference type="PANTHER" id="PTHR36917">
    <property type="entry name" value="INTRACELLULAR SEPTATION PROTEIN A-RELATED"/>
    <property type="match status" value="1"/>
</dbReference>